<dbReference type="Proteomes" id="UP000325614">
    <property type="component" value="Chromosome"/>
</dbReference>
<organism evidence="2 3">
    <name type="scientific">Microvirga thermotolerans</name>
    <dbReference type="NCBI Taxonomy" id="2651334"/>
    <lineage>
        <taxon>Bacteria</taxon>
        <taxon>Pseudomonadati</taxon>
        <taxon>Pseudomonadota</taxon>
        <taxon>Alphaproteobacteria</taxon>
        <taxon>Hyphomicrobiales</taxon>
        <taxon>Methylobacteriaceae</taxon>
        <taxon>Microvirga</taxon>
    </lineage>
</organism>
<gene>
    <name evidence="2" type="ORF">GDR74_01425</name>
</gene>
<dbReference type="Pfam" id="PF10116">
    <property type="entry name" value="Host_attach"/>
    <property type="match status" value="1"/>
</dbReference>
<evidence type="ECO:0000256" key="1">
    <source>
        <dbReference type="SAM" id="MobiDB-lite"/>
    </source>
</evidence>
<dbReference type="KEGG" id="mico:GDR74_01425"/>
<evidence type="ECO:0000313" key="3">
    <source>
        <dbReference type="Proteomes" id="UP000325614"/>
    </source>
</evidence>
<sequence length="149" mass="16471">MTERLKLPHEGMVLVSDGRKALLLRNAGNEVDWNLTVDRVLEAPDNPSTAEQGTDRPGRAFAAGGQRSAMGETDWHDLAEIRFAGDVAKAFEEAAARAKAVIVAAPPRTLAELRKRFSAPFKTRIVAEVDKDLTRHPVYEIEKRLRAGR</sequence>
<dbReference type="EMBL" id="CP045423">
    <property type="protein sequence ID" value="QFU14982.1"/>
    <property type="molecule type" value="Genomic_DNA"/>
</dbReference>
<evidence type="ECO:0000313" key="2">
    <source>
        <dbReference type="EMBL" id="QFU14982.1"/>
    </source>
</evidence>
<accession>A0A5P9JQE5</accession>
<reference evidence="2 3" key="1">
    <citation type="submission" date="2019-10" db="EMBL/GenBank/DDBJ databases">
        <title>Isolation, Identification of Microvirga thermotolerans HR1, a novel thermophilic bacterium and Comparative Genomics of the genus Microvirga.</title>
        <authorList>
            <person name="Li J."/>
            <person name="Zhang W."/>
            <person name="Lin M."/>
            <person name="Wang J."/>
        </authorList>
    </citation>
    <scope>NUCLEOTIDE SEQUENCE [LARGE SCALE GENOMIC DNA]</scope>
    <source>
        <strain evidence="2 3">HR1</strain>
    </source>
</reference>
<name>A0A5P9JQE5_9HYPH</name>
<dbReference type="InterPro" id="IPR019291">
    <property type="entry name" value="Host_attachment_protein"/>
</dbReference>
<proteinExistence type="predicted"/>
<keyword evidence="3" id="KW-1185">Reference proteome</keyword>
<dbReference type="AlphaFoldDB" id="A0A5P9JQE5"/>
<protein>
    <submittedName>
        <fullName evidence="2">Host attachment protein</fullName>
    </submittedName>
</protein>
<feature type="region of interest" description="Disordered" evidence="1">
    <location>
        <begin position="44"/>
        <end position="71"/>
    </location>
</feature>
<dbReference type="RefSeq" id="WP_152584632.1">
    <property type="nucleotide sequence ID" value="NZ_CP045423.1"/>
</dbReference>